<gene>
    <name evidence="1" type="ORF">PICMEDRAFT_17203</name>
</gene>
<dbReference type="EMBL" id="KV454004">
    <property type="protein sequence ID" value="ODQ45949.1"/>
    <property type="molecule type" value="Genomic_DNA"/>
</dbReference>
<dbReference type="STRING" id="763406.A0A1E3NIJ1"/>
<keyword evidence="2" id="KW-1185">Reference proteome</keyword>
<sequence length="370" mass="42785">MQKFYSSQKSVKGALEALADKKIKGIRFNYDKSVYAEIFEKVNMKRTYMDRNGNPTGRLNIIDYNTRLSPMTYHLNTVFEPEHHLIYPDGQAAFKFWKNMEIEELEMKNIHVLQTSVASTVKANLLTKPLQEKLINPSFLPTLSDEEEQKLKEEHIEPVNDTILFIGDFMSSTHAGALRTCIYYNEVRTSMFRYGGVKFLAWTTPNEVLKYVGPLGSIHRRTNAMMANLYSDIRIIACSEKLSNPKAMRLVGEMDTVKLPFNELDGEVCLLELQSNHNKYDIKFHDELHLIIHKLFCTPGALLDEKLHVLGPGAEEYLRSNVPQEVLHKKISMITNQEFVDLSEIYFYWPFKPNTSLETYGNQDSFFDNE</sequence>
<proteinExistence type="predicted"/>
<dbReference type="RefSeq" id="XP_019017062.1">
    <property type="nucleotide sequence ID" value="XM_019161506.1"/>
</dbReference>
<dbReference type="AlphaFoldDB" id="A0A1E3NIJ1"/>
<reference evidence="1 2" key="1">
    <citation type="journal article" date="2016" name="Proc. Natl. Acad. Sci. U.S.A.">
        <title>Comparative genomics of biotechnologically important yeasts.</title>
        <authorList>
            <person name="Riley R."/>
            <person name="Haridas S."/>
            <person name="Wolfe K.H."/>
            <person name="Lopes M.R."/>
            <person name="Hittinger C.T."/>
            <person name="Goeker M."/>
            <person name="Salamov A.A."/>
            <person name="Wisecaver J.H."/>
            <person name="Long T.M."/>
            <person name="Calvey C.H."/>
            <person name="Aerts A.L."/>
            <person name="Barry K.W."/>
            <person name="Choi C."/>
            <person name="Clum A."/>
            <person name="Coughlan A.Y."/>
            <person name="Deshpande S."/>
            <person name="Douglass A.P."/>
            <person name="Hanson S.J."/>
            <person name="Klenk H.-P."/>
            <person name="LaButti K.M."/>
            <person name="Lapidus A."/>
            <person name="Lindquist E.A."/>
            <person name="Lipzen A.M."/>
            <person name="Meier-Kolthoff J.P."/>
            <person name="Ohm R.A."/>
            <person name="Otillar R.P."/>
            <person name="Pangilinan J.L."/>
            <person name="Peng Y."/>
            <person name="Rokas A."/>
            <person name="Rosa C.A."/>
            <person name="Scheuner C."/>
            <person name="Sibirny A.A."/>
            <person name="Slot J.C."/>
            <person name="Stielow J.B."/>
            <person name="Sun H."/>
            <person name="Kurtzman C.P."/>
            <person name="Blackwell M."/>
            <person name="Grigoriev I.V."/>
            <person name="Jeffries T.W."/>
        </authorList>
    </citation>
    <scope>NUCLEOTIDE SEQUENCE [LARGE SCALE GENOMIC DNA]</scope>
    <source>
        <strain evidence="1 2">NRRL Y-2026</strain>
    </source>
</reference>
<evidence type="ECO:0008006" key="3">
    <source>
        <dbReference type="Google" id="ProtNLM"/>
    </source>
</evidence>
<dbReference type="GeneID" id="30178193"/>
<evidence type="ECO:0000313" key="1">
    <source>
        <dbReference type="EMBL" id="ODQ45949.1"/>
    </source>
</evidence>
<dbReference type="Gene3D" id="3.40.50.150">
    <property type="entry name" value="Vaccinia Virus protein VP39"/>
    <property type="match status" value="1"/>
</dbReference>
<name>A0A1E3NIJ1_9ASCO</name>
<evidence type="ECO:0000313" key="2">
    <source>
        <dbReference type="Proteomes" id="UP000094455"/>
    </source>
</evidence>
<dbReference type="OrthoDB" id="16079at2759"/>
<dbReference type="InterPro" id="IPR029063">
    <property type="entry name" value="SAM-dependent_MTases_sf"/>
</dbReference>
<dbReference type="InterPro" id="IPR023165">
    <property type="entry name" value="rRNA_Ade_diMease-like_C"/>
</dbReference>
<dbReference type="Gene3D" id="1.10.8.100">
    <property type="entry name" value="Ribosomal RNA adenine dimethylase-like, domain 2"/>
    <property type="match status" value="1"/>
</dbReference>
<protein>
    <recommendedName>
        <fullName evidence="3">rRNA adenine N(6)-methyltransferase</fullName>
    </recommendedName>
</protein>
<accession>A0A1E3NIJ1</accession>
<organism evidence="1 2">
    <name type="scientific">Pichia membranifaciens NRRL Y-2026</name>
    <dbReference type="NCBI Taxonomy" id="763406"/>
    <lineage>
        <taxon>Eukaryota</taxon>
        <taxon>Fungi</taxon>
        <taxon>Dikarya</taxon>
        <taxon>Ascomycota</taxon>
        <taxon>Saccharomycotina</taxon>
        <taxon>Pichiomycetes</taxon>
        <taxon>Pichiales</taxon>
        <taxon>Pichiaceae</taxon>
        <taxon>Pichia</taxon>
    </lineage>
</organism>
<dbReference type="Proteomes" id="UP000094455">
    <property type="component" value="Unassembled WGS sequence"/>
</dbReference>